<organism evidence="10 11">
    <name type="scientific">Propionibacterium acidifaciens F0233</name>
    <dbReference type="NCBI Taxonomy" id="553198"/>
    <lineage>
        <taxon>Bacteria</taxon>
        <taxon>Bacillati</taxon>
        <taxon>Actinomycetota</taxon>
        <taxon>Actinomycetes</taxon>
        <taxon>Propionibacteriales</taxon>
        <taxon>Propionibacteriaceae</taxon>
        <taxon>Propionibacterium</taxon>
    </lineage>
</organism>
<evidence type="ECO:0000256" key="3">
    <source>
        <dbReference type="ARBA" id="ARBA00022723"/>
    </source>
</evidence>
<evidence type="ECO:0000313" key="11">
    <source>
        <dbReference type="Proteomes" id="UP000017052"/>
    </source>
</evidence>
<evidence type="ECO:0000256" key="7">
    <source>
        <dbReference type="ARBA" id="ARBA00023160"/>
    </source>
</evidence>
<dbReference type="EC" id="2.7.8.7" evidence="8"/>
<evidence type="ECO:0000256" key="8">
    <source>
        <dbReference type="HAMAP-Rule" id="MF_00101"/>
    </source>
</evidence>
<comment type="caution">
    <text evidence="10">The sequence shown here is derived from an EMBL/GenBank/DDBJ whole genome shotgun (WGS) entry which is preliminary data.</text>
</comment>
<keyword evidence="7 8" id="KW-0275">Fatty acid biosynthesis</keyword>
<dbReference type="GO" id="GO:0005737">
    <property type="term" value="C:cytoplasm"/>
    <property type="evidence" value="ECO:0007669"/>
    <property type="project" value="UniProtKB-SubCell"/>
</dbReference>
<dbReference type="InterPro" id="IPR037143">
    <property type="entry name" value="4-PPantetheinyl_Trfase_dom_sf"/>
</dbReference>
<dbReference type="Proteomes" id="UP000017052">
    <property type="component" value="Unassembled WGS sequence"/>
</dbReference>
<comment type="cofactor">
    <cofactor evidence="8">
        <name>Mg(2+)</name>
        <dbReference type="ChEBI" id="CHEBI:18420"/>
    </cofactor>
</comment>
<reference evidence="10" key="1">
    <citation type="submission" date="2013-08" db="EMBL/GenBank/DDBJ databases">
        <authorList>
            <person name="Durkin A.S."/>
            <person name="Haft D.R."/>
            <person name="McCorrison J."/>
            <person name="Torralba M."/>
            <person name="Gillis M."/>
            <person name="Haft D.H."/>
            <person name="Methe B."/>
            <person name="Sutton G."/>
            <person name="Nelson K.E."/>
        </authorList>
    </citation>
    <scope>NUCLEOTIDE SEQUENCE [LARGE SCALE GENOMIC DNA]</scope>
    <source>
        <strain evidence="10">F0233</strain>
    </source>
</reference>
<dbReference type="GO" id="GO:0000287">
    <property type="term" value="F:magnesium ion binding"/>
    <property type="evidence" value="ECO:0007669"/>
    <property type="project" value="UniProtKB-UniRule"/>
</dbReference>
<dbReference type="NCBIfam" id="TIGR00516">
    <property type="entry name" value="acpS"/>
    <property type="match status" value="1"/>
</dbReference>
<dbReference type="Gene3D" id="3.90.470.20">
    <property type="entry name" value="4'-phosphopantetheinyl transferase domain"/>
    <property type="match status" value="1"/>
</dbReference>
<dbReference type="GO" id="GO:0008897">
    <property type="term" value="F:holo-[acyl-carrier-protein] synthase activity"/>
    <property type="evidence" value="ECO:0007669"/>
    <property type="project" value="UniProtKB-UniRule"/>
</dbReference>
<accession>U2SD99</accession>
<keyword evidence="4 8" id="KW-0276">Fatty acid metabolism</keyword>
<dbReference type="NCBIfam" id="NF000832">
    <property type="entry name" value="PRK00070.3-2"/>
    <property type="match status" value="1"/>
</dbReference>
<evidence type="ECO:0000256" key="1">
    <source>
        <dbReference type="ARBA" id="ARBA00022516"/>
    </source>
</evidence>
<dbReference type="GO" id="GO:0006633">
    <property type="term" value="P:fatty acid biosynthetic process"/>
    <property type="evidence" value="ECO:0007669"/>
    <property type="project" value="UniProtKB-UniRule"/>
</dbReference>
<dbReference type="Pfam" id="PF01648">
    <property type="entry name" value="ACPS"/>
    <property type="match status" value="1"/>
</dbReference>
<evidence type="ECO:0000259" key="9">
    <source>
        <dbReference type="Pfam" id="PF01648"/>
    </source>
</evidence>
<comment type="catalytic activity">
    <reaction evidence="8">
        <text>apo-[ACP] + CoA = holo-[ACP] + adenosine 3',5'-bisphosphate + H(+)</text>
        <dbReference type="Rhea" id="RHEA:12068"/>
        <dbReference type="Rhea" id="RHEA-COMP:9685"/>
        <dbReference type="Rhea" id="RHEA-COMP:9690"/>
        <dbReference type="ChEBI" id="CHEBI:15378"/>
        <dbReference type="ChEBI" id="CHEBI:29999"/>
        <dbReference type="ChEBI" id="CHEBI:57287"/>
        <dbReference type="ChEBI" id="CHEBI:58343"/>
        <dbReference type="ChEBI" id="CHEBI:64479"/>
        <dbReference type="EC" id="2.7.8.7"/>
    </reaction>
</comment>
<dbReference type="InterPro" id="IPR002582">
    <property type="entry name" value="ACPS"/>
</dbReference>
<dbReference type="AlphaFoldDB" id="U2SD99"/>
<evidence type="ECO:0000256" key="5">
    <source>
        <dbReference type="ARBA" id="ARBA00022842"/>
    </source>
</evidence>
<keyword evidence="3 8" id="KW-0479">Metal-binding</keyword>
<dbReference type="HAMAP" id="MF_00101">
    <property type="entry name" value="AcpS"/>
    <property type="match status" value="1"/>
</dbReference>
<protein>
    <recommendedName>
        <fullName evidence="8">Holo-[acyl-carrier-protein] synthase</fullName>
        <shortName evidence="8">Holo-ACP synthase</shortName>
        <ecNumber evidence="8">2.7.8.7</ecNumber>
    </recommendedName>
    <alternativeName>
        <fullName evidence="8">4'-phosphopantetheinyl transferase AcpS</fullName>
    </alternativeName>
</protein>
<sequence>MDMIIGVGIDVCSVERFSAMVERRPGVLDRLFSPDERLAHGLPRAPESLAARFAAKEALAKALGAPGNLSWRDTEIVVGPDRRPSLVVRGTVLARAEELGATCFHLSLSHDGPVSCAVVVAEAR</sequence>
<dbReference type="EMBL" id="ACVN02000010">
    <property type="protein sequence ID" value="ERK63503.1"/>
    <property type="molecule type" value="Genomic_DNA"/>
</dbReference>
<keyword evidence="8" id="KW-0963">Cytoplasm</keyword>
<evidence type="ECO:0000313" key="10">
    <source>
        <dbReference type="EMBL" id="ERK63503.1"/>
    </source>
</evidence>
<comment type="similarity">
    <text evidence="8">Belongs to the P-Pant transferase superfamily. AcpS family.</text>
</comment>
<keyword evidence="2 8" id="KW-0808">Transferase</keyword>
<evidence type="ECO:0000256" key="6">
    <source>
        <dbReference type="ARBA" id="ARBA00023098"/>
    </source>
</evidence>
<comment type="subcellular location">
    <subcellularLocation>
        <location evidence="8">Cytoplasm</location>
    </subcellularLocation>
</comment>
<evidence type="ECO:0000256" key="2">
    <source>
        <dbReference type="ARBA" id="ARBA00022679"/>
    </source>
</evidence>
<evidence type="ECO:0000256" key="4">
    <source>
        <dbReference type="ARBA" id="ARBA00022832"/>
    </source>
</evidence>
<feature type="domain" description="4'-phosphopantetheinyl transferase" evidence="9">
    <location>
        <begin position="6"/>
        <end position="96"/>
    </location>
</feature>
<dbReference type="NCBIfam" id="TIGR00556">
    <property type="entry name" value="pantethn_trn"/>
    <property type="match status" value="1"/>
</dbReference>
<keyword evidence="5 8" id="KW-0460">Magnesium</keyword>
<name>U2SD99_9ACTN</name>
<feature type="binding site" evidence="8">
    <location>
        <position position="10"/>
    </location>
    <ligand>
        <name>Mg(2+)</name>
        <dbReference type="ChEBI" id="CHEBI:18420"/>
    </ligand>
</feature>
<dbReference type="SUPFAM" id="SSF56214">
    <property type="entry name" value="4'-phosphopantetheinyl transferase"/>
    <property type="match status" value="1"/>
</dbReference>
<dbReference type="InterPro" id="IPR004568">
    <property type="entry name" value="Ppantetheine-prot_Trfase_dom"/>
</dbReference>
<dbReference type="InterPro" id="IPR008278">
    <property type="entry name" value="4-PPantetheinyl_Trfase_dom"/>
</dbReference>
<keyword evidence="6 8" id="KW-0443">Lipid metabolism</keyword>
<comment type="function">
    <text evidence="8">Transfers the 4'-phosphopantetheine moiety from coenzyme A to a Ser of acyl-carrier-protein.</text>
</comment>
<keyword evidence="11" id="KW-1185">Reference proteome</keyword>
<keyword evidence="1 8" id="KW-0444">Lipid biosynthesis</keyword>
<gene>
    <name evidence="8 10" type="primary">acpS</name>
    <name evidence="10" type="ORF">HMPREF0682_0766</name>
</gene>
<proteinExistence type="inferred from homology"/>
<feature type="binding site" evidence="8">
    <location>
        <position position="57"/>
    </location>
    <ligand>
        <name>Mg(2+)</name>
        <dbReference type="ChEBI" id="CHEBI:18420"/>
    </ligand>
</feature>